<organism evidence="1 2">
    <name type="scientific">Carya illinoinensis</name>
    <name type="common">Pecan</name>
    <dbReference type="NCBI Taxonomy" id="32201"/>
    <lineage>
        <taxon>Eukaryota</taxon>
        <taxon>Viridiplantae</taxon>
        <taxon>Streptophyta</taxon>
        <taxon>Embryophyta</taxon>
        <taxon>Tracheophyta</taxon>
        <taxon>Spermatophyta</taxon>
        <taxon>Magnoliopsida</taxon>
        <taxon>eudicotyledons</taxon>
        <taxon>Gunneridae</taxon>
        <taxon>Pentapetalae</taxon>
        <taxon>rosids</taxon>
        <taxon>fabids</taxon>
        <taxon>Fagales</taxon>
        <taxon>Juglandaceae</taxon>
        <taxon>Carya</taxon>
    </lineage>
</organism>
<sequence>MLFRKTSFPRKSPFPKHNISKSPFPRSSFVFPRSPLFPISFDYAIFSFFTFETKCSPLKFVFEAEEDLCLPLKPFSSTVFLLLEKWIVAIIDPQSYARAHKIMRLLIVTKNRGRGHSEWKRNKMHQIPKFIASLSHTQSLSFNAGISRLHGG</sequence>
<protein>
    <submittedName>
        <fullName evidence="1">Uncharacterized protein</fullName>
    </submittedName>
</protein>
<accession>A0A8T1NVH1</accession>
<gene>
    <name evidence="1" type="ORF">CIPAW_13G178700</name>
</gene>
<name>A0A8T1NVH1_CARIL</name>
<reference evidence="1" key="1">
    <citation type="submission" date="2020-12" db="EMBL/GenBank/DDBJ databases">
        <title>WGS assembly of Carya illinoinensis cv. Pawnee.</title>
        <authorList>
            <person name="Platts A."/>
            <person name="Shu S."/>
            <person name="Wright S."/>
            <person name="Barry K."/>
            <person name="Edger P."/>
            <person name="Pires J.C."/>
            <person name="Schmutz J."/>
        </authorList>
    </citation>
    <scope>NUCLEOTIDE SEQUENCE</scope>
    <source>
        <tissue evidence="1">Leaf</tissue>
    </source>
</reference>
<dbReference type="AlphaFoldDB" id="A0A8T1NVH1"/>
<dbReference type="Proteomes" id="UP000811609">
    <property type="component" value="Chromosome 13"/>
</dbReference>
<keyword evidence="2" id="KW-1185">Reference proteome</keyword>
<comment type="caution">
    <text evidence="1">The sequence shown here is derived from an EMBL/GenBank/DDBJ whole genome shotgun (WGS) entry which is preliminary data.</text>
</comment>
<dbReference type="EMBL" id="CM031821">
    <property type="protein sequence ID" value="KAG6632730.1"/>
    <property type="molecule type" value="Genomic_DNA"/>
</dbReference>
<evidence type="ECO:0000313" key="2">
    <source>
        <dbReference type="Proteomes" id="UP000811609"/>
    </source>
</evidence>
<evidence type="ECO:0000313" key="1">
    <source>
        <dbReference type="EMBL" id="KAG6632730.1"/>
    </source>
</evidence>
<proteinExistence type="predicted"/>